<keyword evidence="3" id="KW-1185">Reference proteome</keyword>
<evidence type="ECO:0000313" key="2">
    <source>
        <dbReference type="EMBL" id="GMG82283.1"/>
    </source>
</evidence>
<dbReference type="RefSeq" id="WP_285671047.1">
    <property type="nucleotide sequence ID" value="NZ_BSYI01000009.1"/>
</dbReference>
<accession>A0ABQ6LN88</accession>
<protein>
    <submittedName>
        <fullName evidence="2">Uncharacterized protein</fullName>
    </submittedName>
</protein>
<gene>
    <name evidence="2" type="ORF">LNKW23_14960</name>
</gene>
<organism evidence="2 3">
    <name type="scientific">Paralimibaculum aggregatum</name>
    <dbReference type="NCBI Taxonomy" id="3036245"/>
    <lineage>
        <taxon>Bacteria</taxon>
        <taxon>Pseudomonadati</taxon>
        <taxon>Pseudomonadota</taxon>
        <taxon>Alphaproteobacteria</taxon>
        <taxon>Rhodobacterales</taxon>
        <taxon>Paracoccaceae</taxon>
        <taxon>Paralimibaculum</taxon>
    </lineage>
</organism>
<keyword evidence="1" id="KW-0812">Transmembrane</keyword>
<proteinExistence type="predicted"/>
<dbReference type="EMBL" id="BSYI01000009">
    <property type="protein sequence ID" value="GMG82283.1"/>
    <property type="molecule type" value="Genomic_DNA"/>
</dbReference>
<keyword evidence="1" id="KW-0472">Membrane</keyword>
<name>A0ABQ6LN88_9RHOB</name>
<sequence length="235" mass="24723">MRSAFLISIIGAVIAGGLLIYVVTQTDLLDFSGHRGGERTGSGGLTPAARRQALVGDLELLPPGETRAGVTVRVEAGGAVFDMPGGREVAVATPEGWELLPQFVILNEINAGFFLGRPGDDPLAANYVNFGDARRPLEPTTGAAAIAAYEQAAERIAEMREMPVLEGTLEVVSVTPAPDAVYACLKREDGVLFQYGTRFVGPLWVQVMETGGCPEDRAAISAQLDIAEAALAGNR</sequence>
<reference evidence="2 3" key="1">
    <citation type="submission" date="2023-04" db="EMBL/GenBank/DDBJ databases">
        <title>Marinoamorphus aggregata gen. nov., sp. Nov., isolate from tissue of brittle star Ophioplocus japonicus.</title>
        <authorList>
            <person name="Kawano K."/>
            <person name="Sawayama S."/>
            <person name="Nakagawa S."/>
        </authorList>
    </citation>
    <scope>NUCLEOTIDE SEQUENCE [LARGE SCALE GENOMIC DNA]</scope>
    <source>
        <strain evidence="2 3">NKW23</strain>
    </source>
</reference>
<keyword evidence="1" id="KW-1133">Transmembrane helix</keyword>
<comment type="caution">
    <text evidence="2">The sequence shown here is derived from an EMBL/GenBank/DDBJ whole genome shotgun (WGS) entry which is preliminary data.</text>
</comment>
<feature type="transmembrane region" description="Helical" evidence="1">
    <location>
        <begin position="6"/>
        <end position="24"/>
    </location>
</feature>
<evidence type="ECO:0000313" key="3">
    <source>
        <dbReference type="Proteomes" id="UP001239909"/>
    </source>
</evidence>
<dbReference type="Proteomes" id="UP001239909">
    <property type="component" value="Unassembled WGS sequence"/>
</dbReference>
<evidence type="ECO:0000256" key="1">
    <source>
        <dbReference type="SAM" id="Phobius"/>
    </source>
</evidence>